<dbReference type="PANTHER" id="PTHR36512">
    <property type="entry name" value="D-AMINOPEPTIDASE"/>
    <property type="match status" value="1"/>
</dbReference>
<dbReference type="InterPro" id="IPR005321">
    <property type="entry name" value="Peptidase_S58_DmpA"/>
</dbReference>
<dbReference type="AlphaFoldDB" id="A0A383BVZ4"/>
<evidence type="ECO:0000256" key="1">
    <source>
        <dbReference type="ARBA" id="ARBA00007068"/>
    </source>
</evidence>
<evidence type="ECO:0000313" key="2">
    <source>
        <dbReference type="EMBL" id="SVE23425.1"/>
    </source>
</evidence>
<evidence type="ECO:0008006" key="3">
    <source>
        <dbReference type="Google" id="ProtNLM"/>
    </source>
</evidence>
<dbReference type="Pfam" id="PF03576">
    <property type="entry name" value="Peptidase_S58"/>
    <property type="match status" value="1"/>
</dbReference>
<reference evidence="2" key="1">
    <citation type="submission" date="2018-05" db="EMBL/GenBank/DDBJ databases">
        <authorList>
            <person name="Lanie J.A."/>
            <person name="Ng W.-L."/>
            <person name="Kazmierczak K.M."/>
            <person name="Andrzejewski T.M."/>
            <person name="Davidsen T.M."/>
            <person name="Wayne K.J."/>
            <person name="Tettelin H."/>
            <person name="Glass J.I."/>
            <person name="Rusch D."/>
            <person name="Podicherti R."/>
            <person name="Tsui H.-C.T."/>
            <person name="Winkler M.E."/>
        </authorList>
    </citation>
    <scope>NUCLEOTIDE SEQUENCE</scope>
</reference>
<dbReference type="SUPFAM" id="SSF56266">
    <property type="entry name" value="DmpA/ArgJ-like"/>
    <property type="match status" value="1"/>
</dbReference>
<accession>A0A383BVZ4</accession>
<name>A0A383BVZ4_9ZZZZ</name>
<sequence length="123" mass="13165">ATDAPLLPHQLKRVARRASLGVARTGGTASNGSGDIFIAFSTGNPDTAGSRPVSALKMLNNSNLSVIFQATVEATEEAIINAMIAAETMEGRDGNRSEAIPHRELQQILDSYSRLKQTTKDRK</sequence>
<dbReference type="PANTHER" id="PTHR36512:SF3">
    <property type="entry name" value="BLR5678 PROTEIN"/>
    <property type="match status" value="1"/>
</dbReference>
<dbReference type="GO" id="GO:0004177">
    <property type="term" value="F:aminopeptidase activity"/>
    <property type="evidence" value="ECO:0007669"/>
    <property type="project" value="TreeGrafter"/>
</dbReference>
<gene>
    <name evidence="2" type="ORF">METZ01_LOCUS476279</name>
</gene>
<protein>
    <recommendedName>
        <fullName evidence="3">S58 family peptidase</fullName>
    </recommendedName>
</protein>
<dbReference type="Gene3D" id="3.60.70.12">
    <property type="entry name" value="L-amino peptidase D-ALA esterase/amidase"/>
    <property type="match status" value="1"/>
</dbReference>
<proteinExistence type="inferred from homology"/>
<dbReference type="EMBL" id="UINC01203257">
    <property type="protein sequence ID" value="SVE23425.1"/>
    <property type="molecule type" value="Genomic_DNA"/>
</dbReference>
<dbReference type="InterPro" id="IPR016117">
    <property type="entry name" value="ArgJ-like_dom_sf"/>
</dbReference>
<comment type="similarity">
    <text evidence="1">Belongs to the peptidase S58 family.</text>
</comment>
<organism evidence="2">
    <name type="scientific">marine metagenome</name>
    <dbReference type="NCBI Taxonomy" id="408172"/>
    <lineage>
        <taxon>unclassified sequences</taxon>
        <taxon>metagenomes</taxon>
        <taxon>ecological metagenomes</taxon>
    </lineage>
</organism>
<feature type="non-terminal residue" evidence="2">
    <location>
        <position position="1"/>
    </location>
</feature>